<dbReference type="Proteomes" id="UP000275267">
    <property type="component" value="Unassembled WGS sequence"/>
</dbReference>
<evidence type="ECO:0000313" key="3">
    <source>
        <dbReference type="Proteomes" id="UP000275267"/>
    </source>
</evidence>
<gene>
    <name evidence="2" type="ORF">C2845_PM05G28270</name>
</gene>
<feature type="compositionally biased region" description="Basic and acidic residues" evidence="1">
    <location>
        <begin position="60"/>
        <end position="69"/>
    </location>
</feature>
<evidence type="ECO:0000313" key="2">
    <source>
        <dbReference type="EMBL" id="RLN28393.1"/>
    </source>
</evidence>
<dbReference type="AlphaFoldDB" id="A0A3L6SVF5"/>
<name>A0A3L6SVF5_PANMI</name>
<sequence>MLQSSEIHVYMEPSCLVQQSSGAGDKKNETILDTVNLTEGKVSEGETTINAQSDSQIEGTKGDQDKADSTKLAGAQRQSERLKNQGQGHIKAADKAEALIMKKNLEGLQNEDRKALEEGAEILKNTALHYHPNEVARDIGLVLSQ</sequence>
<feature type="region of interest" description="Disordered" evidence="1">
    <location>
        <begin position="1"/>
        <end position="90"/>
    </location>
</feature>
<organism evidence="2 3">
    <name type="scientific">Panicum miliaceum</name>
    <name type="common">Proso millet</name>
    <name type="synonym">Broomcorn millet</name>
    <dbReference type="NCBI Taxonomy" id="4540"/>
    <lineage>
        <taxon>Eukaryota</taxon>
        <taxon>Viridiplantae</taxon>
        <taxon>Streptophyta</taxon>
        <taxon>Embryophyta</taxon>
        <taxon>Tracheophyta</taxon>
        <taxon>Spermatophyta</taxon>
        <taxon>Magnoliopsida</taxon>
        <taxon>Liliopsida</taxon>
        <taxon>Poales</taxon>
        <taxon>Poaceae</taxon>
        <taxon>PACMAD clade</taxon>
        <taxon>Panicoideae</taxon>
        <taxon>Panicodae</taxon>
        <taxon>Paniceae</taxon>
        <taxon>Panicinae</taxon>
        <taxon>Panicum</taxon>
        <taxon>Panicum sect. Panicum</taxon>
    </lineage>
</organism>
<proteinExistence type="predicted"/>
<evidence type="ECO:0000256" key="1">
    <source>
        <dbReference type="SAM" id="MobiDB-lite"/>
    </source>
</evidence>
<keyword evidence="3" id="KW-1185">Reference proteome</keyword>
<reference evidence="3" key="1">
    <citation type="journal article" date="2019" name="Nat. Commun.">
        <title>The genome of broomcorn millet.</title>
        <authorList>
            <person name="Zou C."/>
            <person name="Miki D."/>
            <person name="Li D."/>
            <person name="Tang Q."/>
            <person name="Xiao L."/>
            <person name="Rajput S."/>
            <person name="Deng P."/>
            <person name="Jia W."/>
            <person name="Huang R."/>
            <person name="Zhang M."/>
            <person name="Sun Y."/>
            <person name="Hu J."/>
            <person name="Fu X."/>
            <person name="Schnable P.S."/>
            <person name="Li F."/>
            <person name="Zhang H."/>
            <person name="Feng B."/>
            <person name="Zhu X."/>
            <person name="Liu R."/>
            <person name="Schnable J.C."/>
            <person name="Zhu J.-K."/>
            <person name="Zhang H."/>
        </authorList>
    </citation>
    <scope>NUCLEOTIDE SEQUENCE [LARGE SCALE GENOMIC DNA]</scope>
</reference>
<protein>
    <submittedName>
        <fullName evidence="2">Uncharacterized protein</fullName>
    </submittedName>
</protein>
<accession>A0A3L6SVF5</accession>
<comment type="caution">
    <text evidence="2">The sequence shown here is derived from an EMBL/GenBank/DDBJ whole genome shotgun (WGS) entry which is preliminary data.</text>
</comment>
<feature type="compositionally biased region" description="Polar residues" evidence="1">
    <location>
        <begin position="45"/>
        <end position="58"/>
    </location>
</feature>
<dbReference type="EMBL" id="PQIB02000003">
    <property type="protein sequence ID" value="RLN28393.1"/>
    <property type="molecule type" value="Genomic_DNA"/>
</dbReference>